<feature type="compositionally biased region" description="Basic and acidic residues" evidence="1">
    <location>
        <begin position="235"/>
        <end position="288"/>
    </location>
</feature>
<dbReference type="PANTHER" id="PTHR36812:SF9">
    <property type="entry name" value="MYB-LIKE PROTEIN X ISOFORM X1"/>
    <property type="match status" value="1"/>
</dbReference>
<feature type="compositionally biased region" description="Basic and acidic residues" evidence="1">
    <location>
        <begin position="547"/>
        <end position="567"/>
    </location>
</feature>
<dbReference type="EMBL" id="SMLW01000348">
    <property type="protein sequence ID" value="MTI24005.1"/>
    <property type="molecule type" value="Genomic_DNA"/>
</dbReference>
<feature type="region of interest" description="Disordered" evidence="1">
    <location>
        <begin position="762"/>
        <end position="792"/>
    </location>
</feature>
<comment type="caution">
    <text evidence="3">The sequence shown here is derived from an EMBL/GenBank/DDBJ whole genome shotgun (WGS) entry which is preliminary data.</text>
</comment>
<dbReference type="PANTHER" id="PTHR36812">
    <property type="entry name" value="NEUROFILAMENT TRIPLET M PROTEIN-LIKE PROTEIN"/>
    <property type="match status" value="1"/>
</dbReference>
<evidence type="ECO:0000313" key="4">
    <source>
        <dbReference type="Proteomes" id="UP000798808"/>
    </source>
</evidence>
<feature type="compositionally biased region" description="Basic and acidic residues" evidence="1">
    <location>
        <begin position="110"/>
        <end position="133"/>
    </location>
</feature>
<feature type="compositionally biased region" description="Basic and acidic residues" evidence="1">
    <location>
        <begin position="140"/>
        <end position="167"/>
    </location>
</feature>
<keyword evidence="2" id="KW-1133">Transmembrane helix</keyword>
<feature type="region of interest" description="Disordered" evidence="1">
    <location>
        <begin position="850"/>
        <end position="880"/>
    </location>
</feature>
<feature type="transmembrane region" description="Helical" evidence="2">
    <location>
        <begin position="936"/>
        <end position="955"/>
    </location>
</feature>
<feature type="region of interest" description="Disordered" evidence="1">
    <location>
        <begin position="435"/>
        <end position="506"/>
    </location>
</feature>
<feature type="compositionally biased region" description="Basic and acidic residues" evidence="1">
    <location>
        <begin position="850"/>
        <end position="859"/>
    </location>
</feature>
<protein>
    <submittedName>
        <fullName evidence="3">Uncharacterized protein</fullName>
    </submittedName>
</protein>
<dbReference type="Proteomes" id="UP000798808">
    <property type="component" value="Unassembled WGS sequence"/>
</dbReference>
<sequence length="1325" mass="145427">MEKEFAGGVLFDKRKTPFEEEGIYGIPGTKNSNDILSFLDQNPFLQGHPYFEELLERERLFRGFPRIPEPDAETEKEEEHTTTAPLQPENKKEEQDIESSNAEQLQENKPQAKEEVVKENEVEKVVDATQTKEEVEEEATPEKVEQPQAKDKEADQPESPGSKDKTNQPKVDAPGNEQLANVENNEAGAGGEKAAEKKTFKAETTGEFMNELASSSPSDFIQGMQQAPQLVPGIEGKEKETLKENLPEIDKPTGLPAKDEAGKKKEKEKADAKEGKKPELKTKGEAKAVDVNTQHEVPKNAVISEANKANLKGKEGKADPEEAKAEIRKLPGNDKGVNTNPGKAPKVKLTEEANPAQNTENKDKADESVNTELAANQKQTKNDFGEHDIFPEIAPEKLSPNVELQDVPALENQGLEAIPEMDAETLAAFNAQAKQQMDEKLGAEKQKQEEAYKKMEVDSDKARKDNEKRIEEETASVKARQEGEQQKAQAEVGKQRTAWQAENEKITADYTKDAAAEKASVEEKIDSEVSGANEKVEQEFKTAQAKADAKQAEADRDAQSEKDAAENKDKSFWDRAVDAVSSFIDKVKKAINKIFDALRAFVKQVIEAAKKLAKSIIELARKAVVVLIKFYAEVLKKLVSVVLFAFPKLAKKFNALIDKAVDLAVKAVNKLADVLKKAVCALLDILGATLDAVLAAYQQVFNMVMSAIEMIAVGLLRIMEGIANLVSSAKLSPGHFFGQMSEELLGQDVTQPLENEYPQVTENTSEAITSDAAPDMEQRDAETLDKQTSYSPDQVEVDQVLTNAQLHPELMSKLVTLGDGASIEFGESDDKEHSMEAVKRDAVEAERELAAQGPEEKAPEPAAATAVTGKTAQPTGQAMVGPFNSPMERAAYVIGTMKDAVVKWFSENKVAIIAGIIAGIGGVILANILTGGAIMAALPLLMQIIGAYFAAEGIYQAAKHFGGYLGAAWPGNLIEGATKLARGLAVITIELIFALLFGGKAALKGAKTAIKTVSKQGIKGATKAGVKATKAGIQKSVKSTVKATKDLAKVGKQGARAVAKNGRIVIKGVRKGFAKGAKSLDELGQRLSKAFRFKRFKLEVRKTRWRILGEINPYVVIMEGDLDGMLHKVDDKVVKGKKYGDDVEVLIDGKKVKTKYVSDKNTLHPTDEDYVKFWERSVGGKDGAKGNTLHHLYEKAKAPKYAPKHFNPEFIHSPRHMRPVPSGIKNSVVHLKHIRLVWNRFYNRMDDLIKTSTGQIDEVKIVNAFSKYMKFTDDFIEQMLKKADDLEKAGFKGAKLKKKLNEESLKWLDSNGFEKILKDSIDLVK</sequence>
<feature type="region of interest" description="Disordered" evidence="1">
    <location>
        <begin position="235"/>
        <end position="368"/>
    </location>
</feature>
<name>A0ABW9RLC5_9BACT</name>
<feature type="transmembrane region" description="Helical" evidence="2">
    <location>
        <begin position="910"/>
        <end position="929"/>
    </location>
</feature>
<feature type="region of interest" description="Disordered" evidence="1">
    <location>
        <begin position="65"/>
        <end position="206"/>
    </location>
</feature>
<organism evidence="3 4">
    <name type="scientific">Fulvivirga kasyanovii</name>
    <dbReference type="NCBI Taxonomy" id="396812"/>
    <lineage>
        <taxon>Bacteria</taxon>
        <taxon>Pseudomonadati</taxon>
        <taxon>Bacteroidota</taxon>
        <taxon>Cytophagia</taxon>
        <taxon>Cytophagales</taxon>
        <taxon>Fulvivirgaceae</taxon>
        <taxon>Fulvivirga</taxon>
    </lineage>
</organism>
<evidence type="ECO:0000313" key="3">
    <source>
        <dbReference type="EMBL" id="MTI24005.1"/>
    </source>
</evidence>
<keyword evidence="2" id="KW-0472">Membrane</keyword>
<proteinExistence type="predicted"/>
<feature type="region of interest" description="Disordered" evidence="1">
    <location>
        <begin position="521"/>
        <end position="567"/>
    </location>
</feature>
<evidence type="ECO:0000256" key="2">
    <source>
        <dbReference type="SAM" id="Phobius"/>
    </source>
</evidence>
<feature type="compositionally biased region" description="Polar residues" evidence="1">
    <location>
        <begin position="98"/>
        <end position="109"/>
    </location>
</feature>
<reference evidence="3 4" key="1">
    <citation type="submission" date="2019-02" db="EMBL/GenBank/DDBJ databases">
        <authorList>
            <person name="Goldberg S.R."/>
            <person name="Haltli B.A."/>
            <person name="Correa H."/>
            <person name="Russell K.G."/>
        </authorList>
    </citation>
    <scope>NUCLEOTIDE SEQUENCE [LARGE SCALE GENOMIC DNA]</scope>
    <source>
        <strain evidence="3 4">JCM 16186</strain>
    </source>
</reference>
<gene>
    <name evidence="3" type="ORF">E1163_03510</name>
</gene>
<keyword evidence="2" id="KW-0812">Transmembrane</keyword>
<evidence type="ECO:0000256" key="1">
    <source>
        <dbReference type="SAM" id="MobiDB-lite"/>
    </source>
</evidence>
<feature type="compositionally biased region" description="Basic and acidic residues" evidence="1">
    <location>
        <begin position="436"/>
        <end position="472"/>
    </location>
</feature>
<feature type="compositionally biased region" description="Basic and acidic residues" evidence="1">
    <location>
        <begin position="312"/>
        <end position="332"/>
    </location>
</feature>
<dbReference type="RefSeq" id="WP_155169515.1">
    <property type="nucleotide sequence ID" value="NZ_BAAAFL010000027.1"/>
</dbReference>
<accession>A0ABW9RLC5</accession>
<keyword evidence="4" id="KW-1185">Reference proteome</keyword>
<feature type="compositionally biased region" description="Basic and acidic residues" evidence="1">
    <location>
        <begin position="776"/>
        <end position="785"/>
    </location>
</feature>